<evidence type="ECO:0000256" key="1">
    <source>
        <dbReference type="ARBA" id="ARBA00004141"/>
    </source>
</evidence>
<evidence type="ECO:0000256" key="4">
    <source>
        <dbReference type="ARBA" id="ARBA00022692"/>
    </source>
</evidence>
<keyword evidence="14" id="KW-1185">Reference proteome</keyword>
<evidence type="ECO:0000313" key="13">
    <source>
        <dbReference type="EMBL" id="CAL5218534.1"/>
    </source>
</evidence>
<dbReference type="EMBL" id="CAXHTA020000001">
    <property type="protein sequence ID" value="CAL5218534.1"/>
    <property type="molecule type" value="Genomic_DNA"/>
</dbReference>
<dbReference type="InterPro" id="IPR003593">
    <property type="entry name" value="AAA+_ATPase"/>
</dbReference>
<evidence type="ECO:0000256" key="10">
    <source>
        <dbReference type="SAM" id="MobiDB-lite"/>
    </source>
</evidence>
<dbReference type="Pfam" id="PF14510">
    <property type="entry name" value="ABC_trans_N"/>
    <property type="match status" value="1"/>
</dbReference>
<evidence type="ECO:0000259" key="12">
    <source>
        <dbReference type="PROSITE" id="PS50893"/>
    </source>
</evidence>
<keyword evidence="8 11" id="KW-1133">Transmembrane helix</keyword>
<feature type="transmembrane region" description="Helical" evidence="11">
    <location>
        <begin position="1304"/>
        <end position="1326"/>
    </location>
</feature>
<evidence type="ECO:0000256" key="9">
    <source>
        <dbReference type="ARBA" id="ARBA00023136"/>
    </source>
</evidence>
<keyword evidence="7" id="KW-0067">ATP-binding</keyword>
<dbReference type="Pfam" id="PF08370">
    <property type="entry name" value="PDR_assoc"/>
    <property type="match status" value="1"/>
</dbReference>
<comment type="subcellular location">
    <subcellularLocation>
        <location evidence="1">Membrane</location>
        <topology evidence="1">Multi-pass membrane protein</topology>
    </subcellularLocation>
</comment>
<dbReference type="Proteomes" id="UP001497392">
    <property type="component" value="Unassembled WGS sequence"/>
</dbReference>
<comment type="similarity">
    <text evidence="2">Belongs to the ABC transporter superfamily. ABCG family. PDR (TC 3.A.1.205) subfamily.</text>
</comment>
<feature type="transmembrane region" description="Helical" evidence="11">
    <location>
        <begin position="1272"/>
        <end position="1292"/>
    </location>
</feature>
<feature type="transmembrane region" description="Helical" evidence="11">
    <location>
        <begin position="1415"/>
        <end position="1435"/>
    </location>
</feature>
<dbReference type="CDD" id="cd03232">
    <property type="entry name" value="ABCG_PDR_domain2"/>
    <property type="match status" value="1"/>
</dbReference>
<feature type="transmembrane region" description="Helical" evidence="11">
    <location>
        <begin position="585"/>
        <end position="607"/>
    </location>
</feature>
<dbReference type="InterPro" id="IPR027417">
    <property type="entry name" value="P-loop_NTPase"/>
</dbReference>
<feature type="transmembrane region" description="Helical" evidence="11">
    <location>
        <begin position="645"/>
        <end position="668"/>
    </location>
</feature>
<organism evidence="13 14">
    <name type="scientific">Coccomyxa viridis</name>
    <dbReference type="NCBI Taxonomy" id="1274662"/>
    <lineage>
        <taxon>Eukaryota</taxon>
        <taxon>Viridiplantae</taxon>
        <taxon>Chlorophyta</taxon>
        <taxon>core chlorophytes</taxon>
        <taxon>Trebouxiophyceae</taxon>
        <taxon>Trebouxiophyceae incertae sedis</taxon>
        <taxon>Coccomyxaceae</taxon>
        <taxon>Coccomyxa</taxon>
    </lineage>
</organism>
<reference evidence="13 14" key="1">
    <citation type="submission" date="2024-06" db="EMBL/GenBank/DDBJ databases">
        <authorList>
            <person name="Kraege A."/>
            <person name="Thomma B."/>
        </authorList>
    </citation>
    <scope>NUCLEOTIDE SEQUENCE [LARGE SCALE GENOMIC DNA]</scope>
</reference>
<feature type="transmembrane region" description="Helical" evidence="11">
    <location>
        <begin position="1226"/>
        <end position="1251"/>
    </location>
</feature>
<evidence type="ECO:0000256" key="7">
    <source>
        <dbReference type="ARBA" id="ARBA00022840"/>
    </source>
</evidence>
<dbReference type="PROSITE" id="PS50893">
    <property type="entry name" value="ABC_TRANSPORTER_2"/>
    <property type="match status" value="2"/>
</dbReference>
<feature type="domain" description="ABC transporter" evidence="12">
    <location>
        <begin position="142"/>
        <end position="405"/>
    </location>
</feature>
<feature type="transmembrane region" description="Helical" evidence="11">
    <location>
        <begin position="1188"/>
        <end position="1206"/>
    </location>
</feature>
<feature type="transmembrane region" description="Helical" evidence="11">
    <location>
        <begin position="501"/>
        <end position="522"/>
    </location>
</feature>
<keyword evidence="9 11" id="KW-0472">Membrane</keyword>
<feature type="transmembrane region" description="Helical" evidence="11">
    <location>
        <begin position="1333"/>
        <end position="1353"/>
    </location>
</feature>
<comment type="caution">
    <text evidence="13">The sequence shown here is derived from an EMBL/GenBank/DDBJ whole genome shotgun (WGS) entry which is preliminary data.</text>
</comment>
<evidence type="ECO:0000256" key="11">
    <source>
        <dbReference type="SAM" id="Phobius"/>
    </source>
</evidence>
<dbReference type="SUPFAM" id="SSF52540">
    <property type="entry name" value="P-loop containing nucleoside triphosphate hydrolases"/>
    <property type="match status" value="2"/>
</dbReference>
<dbReference type="PANTHER" id="PTHR19241">
    <property type="entry name" value="ATP-BINDING CASSETTE TRANSPORTER"/>
    <property type="match status" value="1"/>
</dbReference>
<feature type="domain" description="ABC transporter" evidence="12">
    <location>
        <begin position="845"/>
        <end position="1094"/>
    </location>
</feature>
<dbReference type="Pfam" id="PF01061">
    <property type="entry name" value="ABC2_membrane"/>
    <property type="match status" value="2"/>
</dbReference>
<sequence length="1443" mass="160870">MVDPTEESYPGRADFDHDLDDFDELLKAGRERLAPNVRSHVAVLPKKPSDDNNKDVELVLLSKGSMKNEHRVQILDAAMKTKDMDNEHFLATVRSRLDRVGIQLPSVEVRFQDLTVEAQAEAAGRELPSIFNSYRNWVEGLLQRLRVMPSTKKRFNILNGLSGTIRPGRLTLLLGPPSSGKTTLLKALSGKLRGTGLKVRGEVTYNGYGFDECIVGRTAAYVDQNDNHIAELTVRETLDFAARVQGAGFDEIHELRKREKEQGLEPDWEIDMFMKASAARGKRHSIMTDYVMRMLGLEVCADTMIGSQLVRGISGGQKKRVTTGEIVVGPCKTLFMDEISTGLDSSTTYQIVSCIRNMVRMRNPQRETYNLFDDVLLLADGCLVYHGPREQVVPFFESLGFKLPRRKGTADFLQEITSQKDQAQYWVKERGPYRFMPAAEMAKAFRDSSMGQAAAEELAQPPQRTKQGHDSLVHKRYALSAWKSMKACMRREVILVYRHSFVYLFRIAQLVVVAFCSATVFLRTRMGTSTLEDGRLFLAFLFYGTYFANASAWSELSVTLSTISVFYKQRNNYFFPVTSYALPTVLLRVPLSVVTGIIFTALTYFVVGFAPDVGRVFEYWAIMTLINQTGITVFRAIAAIGRAVVLCNVLAFIYIAYALLFCGFIIPLDALHPWVIWLYYLNPLNYAFRAVVVSEFSAPHWDQPAPHDPSVRAGTAVLQANGLNLPTAWMWGSILILLGYIFVINIVVVVSLKLLNELGGKKAMLAEETAMDAGDLNTHRESRSRKSLGASPGRSSKKLLKHREDGEALNGARDQAVPAEADLEAQTVQGGTKKGMILPFIRLAITFRDIHYYVPMPEAKPGGPKELELLKGITGAFQPGVLTALMGASGAGKTTFMDVLAGRKNSGRIAGDIRINGFPREQKTWARVSGYVEQSDIHSPQATVEEALWFSARLRLTRDTPNKVMWAFIYEVMELVELIPLRHALVGLPGVSGLSVEQRKRLTIAVELVANPSAVFMDEPTSGLDARAANIVMRVVRNVADTGRTIVCTIHQPAIDIFEAFDTMLLLKRGGETIFNGPLGFQSQSMISYFESIPGVPAIKPTSNPATWMLEISTVSAEERAGADLTQVYQKSGLCRDIEALVDRLSQPEPGSQQLLFESEHAQSLIGQYCVLLRKGTVSYWRNPGYNAVRFTFTVVYGVLMGAAFWGLGSNRSTENGVLQVGASQYMAALIIGFVNSATIQPVIAIERIVYHRERAAGMYAAMPYALAQGDVEIPYLLVQALLWSVITYWMFGFEASAAKFWWYTLYILLTLLYYTYYGLFAIVVAPSLQVSSVACTIFYALWNLFSGVLITLPEIPRWWFWAVYINPVFWSINGLVGTQLGDVQETMTLQNGGTTQVAAYIKQHFGFEYSMRGWIVLILLGFVVVFRVCAIIGVTKLTFVKR</sequence>
<dbReference type="InterPro" id="IPR013581">
    <property type="entry name" value="PDR_assoc"/>
</dbReference>
<evidence type="ECO:0000256" key="3">
    <source>
        <dbReference type="ARBA" id="ARBA00022448"/>
    </source>
</evidence>
<dbReference type="Pfam" id="PF00005">
    <property type="entry name" value="ABC_tran"/>
    <property type="match status" value="2"/>
</dbReference>
<dbReference type="InterPro" id="IPR029481">
    <property type="entry name" value="ABC_trans_N"/>
</dbReference>
<protein>
    <submittedName>
        <fullName evidence="13">G223 protein</fullName>
    </submittedName>
</protein>
<evidence type="ECO:0000313" key="14">
    <source>
        <dbReference type="Proteomes" id="UP001497392"/>
    </source>
</evidence>
<dbReference type="InterPro" id="IPR003439">
    <property type="entry name" value="ABC_transporter-like_ATP-bd"/>
</dbReference>
<name>A0ABP1FH68_9CHLO</name>
<keyword evidence="3" id="KW-0813">Transport</keyword>
<evidence type="ECO:0000256" key="8">
    <source>
        <dbReference type="ARBA" id="ARBA00022989"/>
    </source>
</evidence>
<dbReference type="InterPro" id="IPR013525">
    <property type="entry name" value="ABC2_TM"/>
</dbReference>
<gene>
    <name evidence="13" type="primary">g223</name>
    <name evidence="13" type="ORF">VP750_LOCUS193</name>
</gene>
<feature type="transmembrane region" description="Helical" evidence="11">
    <location>
        <begin position="619"/>
        <end position="638"/>
    </location>
</feature>
<keyword evidence="5" id="KW-0677">Repeat</keyword>
<accession>A0ABP1FH68</accession>
<evidence type="ECO:0000256" key="6">
    <source>
        <dbReference type="ARBA" id="ARBA00022741"/>
    </source>
</evidence>
<dbReference type="SMART" id="SM00382">
    <property type="entry name" value="AAA"/>
    <property type="match status" value="2"/>
</dbReference>
<proteinExistence type="inferred from homology"/>
<dbReference type="Gene3D" id="3.40.50.300">
    <property type="entry name" value="P-loop containing nucleotide triphosphate hydrolases"/>
    <property type="match status" value="2"/>
</dbReference>
<keyword evidence="4 11" id="KW-0812">Transmembrane</keyword>
<dbReference type="InterPro" id="IPR034003">
    <property type="entry name" value="ABCG_PDR_2"/>
</dbReference>
<keyword evidence="6" id="KW-0547">Nucleotide-binding</keyword>
<evidence type="ECO:0000256" key="5">
    <source>
        <dbReference type="ARBA" id="ARBA00022737"/>
    </source>
</evidence>
<feature type="transmembrane region" description="Helical" evidence="11">
    <location>
        <begin position="728"/>
        <end position="755"/>
    </location>
</feature>
<evidence type="ECO:0000256" key="2">
    <source>
        <dbReference type="ARBA" id="ARBA00006012"/>
    </source>
</evidence>
<feature type="region of interest" description="Disordered" evidence="10">
    <location>
        <begin position="774"/>
        <end position="800"/>
    </location>
</feature>